<accession>A0ABW6HZW1</accession>
<evidence type="ECO:0008006" key="3">
    <source>
        <dbReference type="Google" id="ProtNLM"/>
    </source>
</evidence>
<keyword evidence="2" id="KW-1185">Reference proteome</keyword>
<gene>
    <name evidence="1" type="ORF">ACFX5E_15980</name>
</gene>
<protein>
    <recommendedName>
        <fullName evidence="3">SnoaL-like domain-containing protein</fullName>
    </recommendedName>
</protein>
<name>A0ABW6HZW1_9FLAO</name>
<dbReference type="RefSeq" id="WP_379856168.1">
    <property type="nucleotide sequence ID" value="NZ_JBHZPZ010000030.1"/>
</dbReference>
<evidence type="ECO:0000313" key="1">
    <source>
        <dbReference type="EMBL" id="MFE3869561.1"/>
    </source>
</evidence>
<comment type="caution">
    <text evidence="1">The sequence shown here is derived from an EMBL/GenBank/DDBJ whole genome shotgun (WGS) entry which is preliminary data.</text>
</comment>
<dbReference type="Proteomes" id="UP001600109">
    <property type="component" value="Unassembled WGS sequence"/>
</dbReference>
<sequence length="205" mass="24624">MKNIILYIALLITVSNYSQTKSYYKKDDKEKLEAINDYFETIVKDNNKEVFIAQEKLNSNLTLEIFEQNFIQSIDLNGNIAAENHLFNEKDWKKFKRQNQDLPIQGEKIWDTNKYWGKNDFRYSKTIFESMNTRRGFESIMERYKKYDICIFSFSEPMYYQNKKYLVFTNLKLCISGGNTFVVVMKKMKGKWIRTHEAFNPNMTY</sequence>
<organism evidence="1 2">
    <name type="scientific">Flavobacterium xylosi</name>
    <dbReference type="NCBI Taxonomy" id="3230415"/>
    <lineage>
        <taxon>Bacteria</taxon>
        <taxon>Pseudomonadati</taxon>
        <taxon>Bacteroidota</taxon>
        <taxon>Flavobacteriia</taxon>
        <taxon>Flavobacteriales</taxon>
        <taxon>Flavobacteriaceae</taxon>
        <taxon>Flavobacterium</taxon>
    </lineage>
</organism>
<dbReference type="EMBL" id="JBHZPZ010000030">
    <property type="protein sequence ID" value="MFE3869561.1"/>
    <property type="molecule type" value="Genomic_DNA"/>
</dbReference>
<proteinExistence type="predicted"/>
<evidence type="ECO:0000313" key="2">
    <source>
        <dbReference type="Proteomes" id="UP001600109"/>
    </source>
</evidence>
<reference evidence="1 2" key="1">
    <citation type="submission" date="2024-06" db="EMBL/GenBank/DDBJ databases">
        <title>Flavobacterium spp. isolated from glacier.</title>
        <authorList>
            <person name="Han D."/>
        </authorList>
    </citation>
    <scope>NUCLEOTIDE SEQUENCE [LARGE SCALE GENOMIC DNA]</scope>
    <source>
        <strain evidence="1 2">LS2P90</strain>
    </source>
</reference>